<proteinExistence type="predicted"/>
<name>A0A6C0AH51_9ZZZZ</name>
<organism evidence="1">
    <name type="scientific">viral metagenome</name>
    <dbReference type="NCBI Taxonomy" id="1070528"/>
    <lineage>
        <taxon>unclassified sequences</taxon>
        <taxon>metagenomes</taxon>
        <taxon>organismal metagenomes</taxon>
    </lineage>
</organism>
<reference evidence="1" key="1">
    <citation type="journal article" date="2020" name="Nature">
        <title>Giant virus diversity and host interactions through global metagenomics.</title>
        <authorList>
            <person name="Schulz F."/>
            <person name="Roux S."/>
            <person name="Paez-Espino D."/>
            <person name="Jungbluth S."/>
            <person name="Walsh D.A."/>
            <person name="Denef V.J."/>
            <person name="McMahon K.D."/>
            <person name="Konstantinidis K.T."/>
            <person name="Eloe-Fadrosh E.A."/>
            <person name="Kyrpides N.C."/>
            <person name="Woyke T."/>
        </authorList>
    </citation>
    <scope>NUCLEOTIDE SEQUENCE</scope>
    <source>
        <strain evidence="1">GVMAG-S-1035118-87</strain>
    </source>
</reference>
<accession>A0A6C0AH51</accession>
<evidence type="ECO:0000313" key="1">
    <source>
        <dbReference type="EMBL" id="QHS79052.1"/>
    </source>
</evidence>
<sequence>MAFTRFYDDPCRIMKKIQESTDQGLYYLNQPGNGDRPPFVEDPSILIQKWGANLHYDKTGVESELLGINTTLSRDGTRKPFAINPIEYPTCKKEVTVQSRTIAPVWTARDLEQNHRFILPLDPQEHVLPLFEQNVSTRILEKSKRE</sequence>
<dbReference type="AlphaFoldDB" id="A0A6C0AH51"/>
<protein>
    <submittedName>
        <fullName evidence="1">Uncharacterized protein</fullName>
    </submittedName>
</protein>
<dbReference type="EMBL" id="MN740625">
    <property type="protein sequence ID" value="QHS79052.1"/>
    <property type="molecule type" value="Genomic_DNA"/>
</dbReference>